<protein>
    <submittedName>
        <fullName evidence="7">RNA recognition motif (RRM)-containing protein</fullName>
    </submittedName>
</protein>
<evidence type="ECO:0000313" key="7">
    <source>
        <dbReference type="EMBL" id="KAL2476568.1"/>
    </source>
</evidence>
<keyword evidence="2 4" id="KW-0694">RNA-binding</keyword>
<dbReference type="FunFam" id="3.30.70.330:FF:000522">
    <property type="entry name" value="RNA recognition motif (RRM)-containing protein"/>
    <property type="match status" value="1"/>
</dbReference>
<feature type="compositionally biased region" description="Low complexity" evidence="5">
    <location>
        <begin position="843"/>
        <end position="866"/>
    </location>
</feature>
<dbReference type="InterPro" id="IPR035979">
    <property type="entry name" value="RBD_domain_sf"/>
</dbReference>
<comment type="caution">
    <text evidence="7">The sequence shown here is derived from an EMBL/GenBank/DDBJ whole genome shotgun (WGS) entry which is preliminary data.</text>
</comment>
<dbReference type="CDD" id="cd21546">
    <property type="entry name" value="SPOC_FPA-like"/>
    <property type="match status" value="1"/>
</dbReference>
<dbReference type="SUPFAM" id="SSF54928">
    <property type="entry name" value="RNA-binding domain, RBD"/>
    <property type="match status" value="2"/>
</dbReference>
<evidence type="ECO:0000313" key="8">
    <source>
        <dbReference type="Proteomes" id="UP001604336"/>
    </source>
</evidence>
<dbReference type="InterPro" id="IPR000504">
    <property type="entry name" value="RRM_dom"/>
</dbReference>
<dbReference type="GO" id="GO:0003723">
    <property type="term" value="F:RNA binding"/>
    <property type="evidence" value="ECO:0007669"/>
    <property type="project" value="UniProtKB-UniRule"/>
</dbReference>
<feature type="compositionally biased region" description="Low complexity" evidence="5">
    <location>
        <begin position="758"/>
        <end position="767"/>
    </location>
</feature>
<feature type="region of interest" description="Disordered" evidence="5">
    <location>
        <begin position="333"/>
        <end position="362"/>
    </location>
</feature>
<feature type="compositionally biased region" description="Basic and acidic residues" evidence="5">
    <location>
        <begin position="333"/>
        <end position="349"/>
    </location>
</feature>
<evidence type="ECO:0000256" key="1">
    <source>
        <dbReference type="ARBA" id="ARBA00004123"/>
    </source>
</evidence>
<name>A0ABD1QK15_9LAMI</name>
<evidence type="ECO:0000256" key="4">
    <source>
        <dbReference type="PROSITE-ProRule" id="PRU00176"/>
    </source>
</evidence>
<feature type="region of interest" description="Disordered" evidence="5">
    <location>
        <begin position="412"/>
        <end position="435"/>
    </location>
</feature>
<keyword evidence="8" id="KW-1185">Reference proteome</keyword>
<evidence type="ECO:0000256" key="5">
    <source>
        <dbReference type="SAM" id="MobiDB-lite"/>
    </source>
</evidence>
<organism evidence="7 8">
    <name type="scientific">Abeliophyllum distichum</name>
    <dbReference type="NCBI Taxonomy" id="126358"/>
    <lineage>
        <taxon>Eukaryota</taxon>
        <taxon>Viridiplantae</taxon>
        <taxon>Streptophyta</taxon>
        <taxon>Embryophyta</taxon>
        <taxon>Tracheophyta</taxon>
        <taxon>Spermatophyta</taxon>
        <taxon>Magnoliopsida</taxon>
        <taxon>eudicotyledons</taxon>
        <taxon>Gunneridae</taxon>
        <taxon>Pentapetalae</taxon>
        <taxon>asterids</taxon>
        <taxon>lamiids</taxon>
        <taxon>Lamiales</taxon>
        <taxon>Oleaceae</taxon>
        <taxon>Forsythieae</taxon>
        <taxon>Abeliophyllum</taxon>
    </lineage>
</organism>
<evidence type="ECO:0000256" key="2">
    <source>
        <dbReference type="ARBA" id="ARBA00022884"/>
    </source>
</evidence>
<feature type="region of interest" description="Disordered" evidence="5">
    <location>
        <begin position="1"/>
        <end position="34"/>
    </location>
</feature>
<gene>
    <name evidence="7" type="ORF">Adt_37304</name>
</gene>
<dbReference type="Pfam" id="PF00076">
    <property type="entry name" value="RRM_1"/>
    <property type="match status" value="2"/>
</dbReference>
<dbReference type="Gene3D" id="3.30.70.330">
    <property type="match status" value="2"/>
</dbReference>
<feature type="compositionally biased region" description="Basic and acidic residues" evidence="5">
    <location>
        <begin position="111"/>
        <end position="126"/>
    </location>
</feature>
<feature type="domain" description="RRM" evidence="6">
    <location>
        <begin position="33"/>
        <end position="105"/>
    </location>
</feature>
<dbReference type="GO" id="GO:0005634">
    <property type="term" value="C:nucleus"/>
    <property type="evidence" value="ECO:0007669"/>
    <property type="project" value="UniProtKB-SubCell"/>
</dbReference>
<dbReference type="EMBL" id="JBFOLK010000011">
    <property type="protein sequence ID" value="KAL2476568.1"/>
    <property type="molecule type" value="Genomic_DNA"/>
</dbReference>
<keyword evidence="3" id="KW-0539">Nucleus</keyword>
<feature type="region of interest" description="Disordered" evidence="5">
    <location>
        <begin position="239"/>
        <end position="293"/>
    </location>
</feature>
<feature type="region of interest" description="Disordered" evidence="5">
    <location>
        <begin position="873"/>
        <end position="892"/>
    </location>
</feature>
<dbReference type="Proteomes" id="UP001604336">
    <property type="component" value="Unassembled WGS sequence"/>
</dbReference>
<dbReference type="PROSITE" id="PS50102">
    <property type="entry name" value="RRM"/>
    <property type="match status" value="2"/>
</dbReference>
<feature type="region of interest" description="Disordered" evidence="5">
    <location>
        <begin position="749"/>
        <end position="788"/>
    </location>
</feature>
<feature type="region of interest" description="Disordered" evidence="5">
    <location>
        <begin position="806"/>
        <end position="867"/>
    </location>
</feature>
<feature type="compositionally biased region" description="Basic and acidic residues" evidence="5">
    <location>
        <begin position="1"/>
        <end position="23"/>
    </location>
</feature>
<comment type="subcellular location">
    <subcellularLocation>
        <location evidence="1">Nucleus</location>
    </subcellularLocation>
</comment>
<sequence>MSGREGRGRSRRDYPAKSEEKAQHGRGNNPPSRHLWVGNLSHNLTENSLAHHFLKFGDLESLAFQPGRSYAFINYRNDEDAFLAVRELQGFVLAGNPLRIEFAKAEKSTLPSREADYSQRRDESRLTARGSPFTHRESRAYHSPEPPYLDKPKTNNKDADPSEVLWIGFPAQLKVDEFILRKAFSPFGEIEKITAFPGRTYAFVRFRNISAACRAKNTLQGKLFGNPRVHICFAKSESGTSNREKNSIDSPPSPHFGSYGRQGSPEYFRSDRNFGDVTGEPSTRSHFIPNLEPGESGFGRKANIWASGNVANEQRRYPEQESELGLRRNVYEHRNSPSRDRGTHFRDFSPQKFSRQGPYYDDPWDLPEDASFFQGRKKLKTIAFPPENELPEYPFSDSEKIKRVVPKTYPDFPQSEVHDKNFDSRPISYRPIPDRAMNSTQQYGERSDNWNASYDNFQGSSVPLPPPDRKRLTPELHELSRNEEWKWEGTIAKGGTPVCRARCFRVGKPLDMPLPEYLDCTARTNLDMLAKHYYQAASAWVVFFVPATDPDIAFYNEFMNYLGEKQRAAVAKLDERTTLFLVPPSEFSEKVLKVPGKLSISGVILRLEPQGSSYGSSPQNQNKETTFTSFQGNAPYQKPISPSGPYLSTHPFTKFEKPVISAPPVPGTLSSGALPAPFLGSGHSMNNMPEHFNTQQHDHLLHQQKLASGTNWSPHDLQNLNSNTMNISSQASNSSVGPMGYSALPRSMQETPQTNYTSEISGISSSGNGKFSLQEKTPLPPSLPAGGLRPEQLAQLASTLFGQQGQLSGASTDEGYRQPGNTNQSGYSSIPSQNYGLPNNQVSSEFSSEFSSAPFGQVQQLQQQQQTPNLVATPQMNQQLQNAGQEDADADPQKRLQATLQLAAALLQQIQQGKGT</sequence>
<proteinExistence type="predicted"/>
<dbReference type="InterPro" id="IPR012677">
    <property type="entry name" value="Nucleotide-bd_a/b_plait_sf"/>
</dbReference>
<dbReference type="Pfam" id="PF07744">
    <property type="entry name" value="SPOC"/>
    <property type="match status" value="1"/>
</dbReference>
<evidence type="ECO:0000256" key="3">
    <source>
        <dbReference type="ARBA" id="ARBA00023242"/>
    </source>
</evidence>
<feature type="compositionally biased region" description="Polar residues" evidence="5">
    <location>
        <begin position="819"/>
        <end position="842"/>
    </location>
</feature>
<reference evidence="8" key="1">
    <citation type="submission" date="2024-07" db="EMBL/GenBank/DDBJ databases">
        <title>Two chromosome-level genome assemblies of Korean endemic species Abeliophyllum distichum and Forsythia ovata (Oleaceae).</title>
        <authorList>
            <person name="Jang H."/>
        </authorList>
    </citation>
    <scope>NUCLEOTIDE SEQUENCE [LARGE SCALE GENOMIC DNA]</scope>
</reference>
<dbReference type="SMART" id="SM00360">
    <property type="entry name" value="RRM"/>
    <property type="match status" value="2"/>
</dbReference>
<dbReference type="CDD" id="cd00590">
    <property type="entry name" value="RRM_SF"/>
    <property type="match status" value="2"/>
</dbReference>
<dbReference type="PANTHER" id="PTHR23189">
    <property type="entry name" value="RNA RECOGNITION MOTIF-CONTAINING"/>
    <property type="match status" value="1"/>
</dbReference>
<feature type="domain" description="RRM" evidence="6">
    <location>
        <begin position="163"/>
        <end position="236"/>
    </location>
</feature>
<dbReference type="InterPro" id="IPR012921">
    <property type="entry name" value="SPOC_C"/>
</dbReference>
<evidence type="ECO:0000259" key="6">
    <source>
        <dbReference type="PROSITE" id="PS50102"/>
    </source>
</evidence>
<dbReference type="AlphaFoldDB" id="A0ABD1QK15"/>
<accession>A0ABD1QK15</accession>
<feature type="region of interest" description="Disordered" evidence="5">
    <location>
        <begin position="111"/>
        <end position="155"/>
    </location>
</feature>
<feature type="compositionally biased region" description="Polar residues" evidence="5">
    <location>
        <begin position="873"/>
        <end position="884"/>
    </location>
</feature>
<feature type="compositionally biased region" description="Basic and acidic residues" evidence="5">
    <location>
        <begin position="134"/>
        <end position="155"/>
    </location>
</feature>